<evidence type="ECO:0000256" key="8">
    <source>
        <dbReference type="SAM" id="SignalP"/>
    </source>
</evidence>
<dbReference type="Gene3D" id="1.10.238.10">
    <property type="entry name" value="EF-hand"/>
    <property type="match status" value="1"/>
</dbReference>
<organism evidence="10 11">
    <name type="scientific">Setaria digitata</name>
    <dbReference type="NCBI Taxonomy" id="48799"/>
    <lineage>
        <taxon>Eukaryota</taxon>
        <taxon>Metazoa</taxon>
        <taxon>Ecdysozoa</taxon>
        <taxon>Nematoda</taxon>
        <taxon>Chromadorea</taxon>
        <taxon>Rhabditida</taxon>
        <taxon>Spirurina</taxon>
        <taxon>Spiruromorpha</taxon>
        <taxon>Filarioidea</taxon>
        <taxon>Setariidae</taxon>
        <taxon>Setaria</taxon>
    </lineage>
</organism>
<dbReference type="AlphaFoldDB" id="A0A915PRK3"/>
<evidence type="ECO:0000313" key="11">
    <source>
        <dbReference type="WBParaSite" id="sdigi.contig35.g2469.t1"/>
    </source>
</evidence>
<dbReference type="InterPro" id="IPR019577">
    <property type="entry name" value="SPARC/Testican_Ca-bd-dom"/>
</dbReference>
<feature type="domain" description="Thyroglobulin type-1" evidence="9">
    <location>
        <begin position="82"/>
        <end position="152"/>
    </location>
</feature>
<evidence type="ECO:0000256" key="2">
    <source>
        <dbReference type="ARBA" id="ARBA00022525"/>
    </source>
</evidence>
<dbReference type="SMART" id="SM00211">
    <property type="entry name" value="TY"/>
    <property type="match status" value="1"/>
</dbReference>
<evidence type="ECO:0000256" key="3">
    <source>
        <dbReference type="ARBA" id="ARBA00022737"/>
    </source>
</evidence>
<dbReference type="InterPro" id="IPR000716">
    <property type="entry name" value="Thyroglobulin_1"/>
</dbReference>
<dbReference type="Pfam" id="PF10591">
    <property type="entry name" value="SPARC_Ca_bdg"/>
    <property type="match status" value="1"/>
</dbReference>
<accession>A0A915PRK3</accession>
<keyword evidence="8" id="KW-0732">Signal</keyword>
<dbReference type="CDD" id="cd16234">
    <property type="entry name" value="EFh_SPARC_SMOC"/>
    <property type="match status" value="1"/>
</dbReference>
<dbReference type="InterPro" id="IPR036857">
    <property type="entry name" value="Thyroglobulin_1_sf"/>
</dbReference>
<keyword evidence="4 6" id="KW-1015">Disulfide bond</keyword>
<dbReference type="GO" id="GO:0005615">
    <property type="term" value="C:extracellular space"/>
    <property type="evidence" value="ECO:0007669"/>
    <property type="project" value="TreeGrafter"/>
</dbReference>
<dbReference type="GO" id="GO:0050840">
    <property type="term" value="F:extracellular matrix binding"/>
    <property type="evidence" value="ECO:0007669"/>
    <property type="project" value="TreeGrafter"/>
</dbReference>
<dbReference type="PANTHER" id="PTHR12352:SF30">
    <property type="entry name" value="FI05255P"/>
    <property type="match status" value="1"/>
</dbReference>
<dbReference type="SUPFAM" id="SSF47473">
    <property type="entry name" value="EF-hand"/>
    <property type="match status" value="1"/>
</dbReference>
<comment type="subcellular location">
    <subcellularLocation>
        <location evidence="1">Secreted</location>
    </subcellularLocation>
</comment>
<evidence type="ECO:0000256" key="7">
    <source>
        <dbReference type="SAM" id="MobiDB-lite"/>
    </source>
</evidence>
<dbReference type="SUPFAM" id="SSF57610">
    <property type="entry name" value="Thyroglobulin type-1 domain"/>
    <property type="match status" value="1"/>
</dbReference>
<dbReference type="WBParaSite" id="sdigi.contig35.g2469.t1">
    <property type="protein sequence ID" value="sdigi.contig35.g2469.t1"/>
    <property type="gene ID" value="sdigi.contig35.g2469"/>
</dbReference>
<dbReference type="GO" id="GO:0005604">
    <property type="term" value="C:basement membrane"/>
    <property type="evidence" value="ECO:0007669"/>
    <property type="project" value="TreeGrafter"/>
</dbReference>
<feature type="compositionally biased region" description="Basic and acidic residues" evidence="7">
    <location>
        <begin position="73"/>
        <end position="86"/>
    </location>
</feature>
<keyword evidence="5" id="KW-0325">Glycoprotein</keyword>
<feature type="region of interest" description="Disordered" evidence="7">
    <location>
        <begin position="53"/>
        <end position="86"/>
    </location>
</feature>
<reference evidence="11" key="1">
    <citation type="submission" date="2022-11" db="UniProtKB">
        <authorList>
            <consortium name="WormBaseParasite"/>
        </authorList>
    </citation>
    <scope>IDENTIFICATION</scope>
</reference>
<dbReference type="InterPro" id="IPR051950">
    <property type="entry name" value="Dev_reg/Prot_inhib"/>
</dbReference>
<feature type="signal peptide" evidence="8">
    <location>
        <begin position="1"/>
        <end position="21"/>
    </location>
</feature>
<dbReference type="Proteomes" id="UP000887581">
    <property type="component" value="Unplaced"/>
</dbReference>
<evidence type="ECO:0000256" key="1">
    <source>
        <dbReference type="ARBA" id="ARBA00004613"/>
    </source>
</evidence>
<dbReference type="Gene3D" id="4.10.800.10">
    <property type="entry name" value="Thyroglobulin type-1"/>
    <property type="match status" value="1"/>
</dbReference>
<evidence type="ECO:0000259" key="9">
    <source>
        <dbReference type="PROSITE" id="PS51162"/>
    </source>
</evidence>
<sequence>MKHPLRVTVLLFIYLLSFNDARYHHSDTVSNYDDSKQRNGIIHAGSIVGMPIADSRRKNETELQHEKDEEERNDAKEDAFGKTDCRTQRERAMRKLENNPENGNYIPACAGESDILFDRIQCHRLSHICWCVNPETGIPLSGTSKYNAKPNCDGKHQRNDDSRRQIKGPEALVINDDSTKPLNSIITGCAGKKKVKFYQRLFSSLISEWILALGDEANDDAITSKDKAVRWKFEQLDINNNSRLERKEWKPYRNELRLLNKVRKCGRNFLRFCDRDGNKQIILDEWLNCTIYVDMTVSSIPVTKTKVIIPRKNPFLDILQPDD</sequence>
<comment type="caution">
    <text evidence="6">Lacks conserved residue(s) required for the propagation of feature annotation.</text>
</comment>
<keyword evidence="2" id="KW-0964">Secreted</keyword>
<dbReference type="GO" id="GO:0005509">
    <property type="term" value="F:calcium ion binding"/>
    <property type="evidence" value="ECO:0007669"/>
    <property type="project" value="InterPro"/>
</dbReference>
<evidence type="ECO:0000256" key="5">
    <source>
        <dbReference type="ARBA" id="ARBA00023180"/>
    </source>
</evidence>
<name>A0A915PRK3_9BILA</name>
<feature type="compositionally biased region" description="Basic and acidic residues" evidence="7">
    <location>
        <begin position="54"/>
        <end position="67"/>
    </location>
</feature>
<keyword evidence="10" id="KW-1185">Reference proteome</keyword>
<keyword evidence="3" id="KW-0677">Repeat</keyword>
<dbReference type="PANTHER" id="PTHR12352">
    <property type="entry name" value="SECRETED MODULAR CALCIUM-BINDING PROTEIN"/>
    <property type="match status" value="1"/>
</dbReference>
<dbReference type="Pfam" id="PF00086">
    <property type="entry name" value="Thyroglobulin_1"/>
    <property type="match status" value="1"/>
</dbReference>
<feature type="disulfide bond" evidence="6">
    <location>
        <begin position="122"/>
        <end position="129"/>
    </location>
</feature>
<dbReference type="InterPro" id="IPR011992">
    <property type="entry name" value="EF-hand-dom_pair"/>
</dbReference>
<dbReference type="GO" id="GO:0008201">
    <property type="term" value="F:heparin binding"/>
    <property type="evidence" value="ECO:0007669"/>
    <property type="project" value="TreeGrafter"/>
</dbReference>
<evidence type="ECO:0000256" key="6">
    <source>
        <dbReference type="PROSITE-ProRule" id="PRU00500"/>
    </source>
</evidence>
<evidence type="ECO:0000313" key="10">
    <source>
        <dbReference type="Proteomes" id="UP000887581"/>
    </source>
</evidence>
<evidence type="ECO:0000256" key="4">
    <source>
        <dbReference type="ARBA" id="ARBA00023157"/>
    </source>
</evidence>
<dbReference type="CDD" id="cd00191">
    <property type="entry name" value="TY"/>
    <property type="match status" value="1"/>
</dbReference>
<proteinExistence type="predicted"/>
<feature type="chain" id="PRO_5037541518" evidence="8">
    <location>
        <begin position="22"/>
        <end position="323"/>
    </location>
</feature>
<dbReference type="PROSITE" id="PS51162">
    <property type="entry name" value="THYROGLOBULIN_1_2"/>
    <property type="match status" value="1"/>
</dbReference>
<protein>
    <submittedName>
        <fullName evidence="11">Thyroglobulin type-1 domain-containing protein</fullName>
    </submittedName>
</protein>
<dbReference type="GO" id="GO:0030198">
    <property type="term" value="P:extracellular matrix organization"/>
    <property type="evidence" value="ECO:0007669"/>
    <property type="project" value="TreeGrafter"/>
</dbReference>